<comment type="caution">
    <text evidence="7">The sequence shown here is derived from an EMBL/GenBank/DDBJ whole genome shotgun (WGS) entry which is preliminary data.</text>
</comment>
<evidence type="ECO:0000256" key="4">
    <source>
        <dbReference type="ARBA" id="ARBA00022801"/>
    </source>
</evidence>
<proteinExistence type="inferred from homology"/>
<keyword evidence="8" id="KW-1185">Reference proteome</keyword>
<evidence type="ECO:0000256" key="1">
    <source>
        <dbReference type="ARBA" id="ARBA00001947"/>
    </source>
</evidence>
<dbReference type="SUPFAM" id="SSF56281">
    <property type="entry name" value="Metallo-hydrolase/oxidoreductase"/>
    <property type="match status" value="1"/>
</dbReference>
<keyword evidence="4" id="KW-0378">Hydrolase</keyword>
<evidence type="ECO:0000256" key="2">
    <source>
        <dbReference type="ARBA" id="ARBA00007749"/>
    </source>
</evidence>
<dbReference type="PANTHER" id="PTHR42978">
    <property type="entry name" value="QUORUM-QUENCHING LACTONASE YTNP-RELATED-RELATED"/>
    <property type="match status" value="1"/>
</dbReference>
<dbReference type="PANTHER" id="PTHR42978:SF2">
    <property type="entry name" value="102 KBASES UNSTABLE REGION: FROM 1 TO 119443"/>
    <property type="match status" value="1"/>
</dbReference>
<sequence length="291" mass="32700">MAAPMQQLAAACLPAYVCPPGTKMHLLNLGTMNVDEGCDRLLVGANGGTASNPNPTNKRRDLMLIAGLIEHPEMGLVLFETGSAEDVDRQWGPVSTDLFPRTRYEEFHHLPAAIKRAGYDIKDVKAVIMGHLHLDHAGGLEHFRDSGVPIYVHEEEFKHACWAAATGSDGAVYLADYLSLDHLNWITFSESQYDLCTGITLYHCPGHMPGLCIMQVNLKDDGTFIWTTDQFHVKENYELNQAQGWLLRDHKAWHESGKFIKRLQRLFSAKLIFGHDYETADSFMQAKKVYQ</sequence>
<keyword evidence="5" id="KW-0862">Zinc</keyword>
<dbReference type="EMBL" id="JBFTWV010000413">
    <property type="protein sequence ID" value="KAL2782490.1"/>
    <property type="molecule type" value="Genomic_DNA"/>
</dbReference>
<accession>A0ABR4FGY8</accession>
<evidence type="ECO:0000313" key="7">
    <source>
        <dbReference type="EMBL" id="KAL2782490.1"/>
    </source>
</evidence>
<gene>
    <name evidence="7" type="ORF">BJX66DRAFT_345781</name>
</gene>
<name>A0ABR4FGY8_9EURO</name>
<dbReference type="CDD" id="cd07729">
    <property type="entry name" value="AHL_lactonase_MBL-fold"/>
    <property type="match status" value="1"/>
</dbReference>
<comment type="cofactor">
    <cofactor evidence="1">
        <name>Zn(2+)</name>
        <dbReference type="ChEBI" id="CHEBI:29105"/>
    </cofactor>
</comment>
<reference evidence="7 8" key="1">
    <citation type="submission" date="2024-07" db="EMBL/GenBank/DDBJ databases">
        <title>Section-level genome sequencing and comparative genomics of Aspergillus sections Usti and Cavernicolus.</title>
        <authorList>
            <consortium name="Lawrence Berkeley National Laboratory"/>
            <person name="Nybo J.L."/>
            <person name="Vesth T.C."/>
            <person name="Theobald S."/>
            <person name="Frisvad J.C."/>
            <person name="Larsen T.O."/>
            <person name="Kjaerboelling I."/>
            <person name="Rothschild-Mancinelli K."/>
            <person name="Lyhne E.K."/>
            <person name="Kogle M.E."/>
            <person name="Barry K."/>
            <person name="Clum A."/>
            <person name="Na H."/>
            <person name="Ledsgaard L."/>
            <person name="Lin J."/>
            <person name="Lipzen A."/>
            <person name="Kuo A."/>
            <person name="Riley R."/>
            <person name="Mondo S."/>
            <person name="Labutti K."/>
            <person name="Haridas S."/>
            <person name="Pangalinan J."/>
            <person name="Salamov A.A."/>
            <person name="Simmons B.A."/>
            <person name="Magnuson J.K."/>
            <person name="Chen J."/>
            <person name="Drula E."/>
            <person name="Henrissat B."/>
            <person name="Wiebenga A."/>
            <person name="Lubbers R.J."/>
            <person name="Gomes A.C."/>
            <person name="Makela M.R."/>
            <person name="Stajich J."/>
            <person name="Grigoriev I.V."/>
            <person name="Mortensen U.H."/>
            <person name="De Vries R.P."/>
            <person name="Baker S.E."/>
            <person name="Andersen M.R."/>
        </authorList>
    </citation>
    <scope>NUCLEOTIDE SEQUENCE [LARGE SCALE GENOMIC DNA]</scope>
    <source>
        <strain evidence="7 8">CBS 209.92</strain>
    </source>
</reference>
<dbReference type="SMART" id="SM00849">
    <property type="entry name" value="Lactamase_B"/>
    <property type="match status" value="1"/>
</dbReference>
<keyword evidence="3" id="KW-0479">Metal-binding</keyword>
<dbReference type="Pfam" id="PF00753">
    <property type="entry name" value="Lactamase_B"/>
    <property type="match status" value="1"/>
</dbReference>
<dbReference type="InterPro" id="IPR036866">
    <property type="entry name" value="RibonucZ/Hydroxyglut_hydro"/>
</dbReference>
<evidence type="ECO:0000259" key="6">
    <source>
        <dbReference type="SMART" id="SM00849"/>
    </source>
</evidence>
<evidence type="ECO:0000256" key="5">
    <source>
        <dbReference type="ARBA" id="ARBA00022833"/>
    </source>
</evidence>
<dbReference type="Gene3D" id="3.60.15.10">
    <property type="entry name" value="Ribonuclease Z/Hydroxyacylglutathione hydrolase-like"/>
    <property type="match status" value="1"/>
</dbReference>
<dbReference type="InterPro" id="IPR001279">
    <property type="entry name" value="Metallo-B-lactamas"/>
</dbReference>
<evidence type="ECO:0000313" key="8">
    <source>
        <dbReference type="Proteomes" id="UP001610563"/>
    </source>
</evidence>
<dbReference type="Proteomes" id="UP001610563">
    <property type="component" value="Unassembled WGS sequence"/>
</dbReference>
<feature type="domain" description="Metallo-beta-lactamase" evidence="6">
    <location>
        <begin position="63"/>
        <end position="275"/>
    </location>
</feature>
<comment type="similarity">
    <text evidence="2">Belongs to the metallo-beta-lactamase superfamily.</text>
</comment>
<evidence type="ECO:0000256" key="3">
    <source>
        <dbReference type="ARBA" id="ARBA00022723"/>
    </source>
</evidence>
<protein>
    <submittedName>
        <fullName evidence="7">Beta-lactamase-like protein</fullName>
    </submittedName>
</protein>
<dbReference type="InterPro" id="IPR051013">
    <property type="entry name" value="MBL_superfamily_lactonases"/>
</dbReference>
<organism evidence="7 8">
    <name type="scientific">Aspergillus keveii</name>
    <dbReference type="NCBI Taxonomy" id="714993"/>
    <lineage>
        <taxon>Eukaryota</taxon>
        <taxon>Fungi</taxon>
        <taxon>Dikarya</taxon>
        <taxon>Ascomycota</taxon>
        <taxon>Pezizomycotina</taxon>
        <taxon>Eurotiomycetes</taxon>
        <taxon>Eurotiomycetidae</taxon>
        <taxon>Eurotiales</taxon>
        <taxon>Aspergillaceae</taxon>
        <taxon>Aspergillus</taxon>
        <taxon>Aspergillus subgen. Nidulantes</taxon>
    </lineage>
</organism>